<dbReference type="STRING" id="1852522.SAMN06295960_1388"/>
<accession>A0A1X7JAM6</accession>
<keyword evidence="3" id="KW-1185">Reference proteome</keyword>
<keyword evidence="1" id="KW-1133">Transmembrane helix</keyword>
<name>A0A1X7JAM6_9BACL</name>
<dbReference type="RefSeq" id="WP_085493532.1">
    <property type="nucleotide sequence ID" value="NZ_FXAZ01000001.1"/>
</dbReference>
<evidence type="ECO:0000313" key="3">
    <source>
        <dbReference type="Proteomes" id="UP000193834"/>
    </source>
</evidence>
<gene>
    <name evidence="2" type="ORF">SAMN06295960_1388</name>
</gene>
<sequence length="158" mass="17122">MNNAQSALKVAAGIFLTIALITIVVLLFVSAQEATKTAQNEFSSIQTELSKASFTVYDNTMVSGSQVVNAIRKFYQKEQFGIHVITGKNKASNANHPGIFYGYDVSPNGTIMTGDPNLSTMLATTESLDTYVNPSGKFKAMLIVDNSNVTRGIIFEQQ</sequence>
<dbReference type="Proteomes" id="UP000193834">
    <property type="component" value="Unassembled WGS sequence"/>
</dbReference>
<evidence type="ECO:0008006" key="4">
    <source>
        <dbReference type="Google" id="ProtNLM"/>
    </source>
</evidence>
<evidence type="ECO:0000256" key="1">
    <source>
        <dbReference type="SAM" id="Phobius"/>
    </source>
</evidence>
<reference evidence="2 3" key="1">
    <citation type="submission" date="2017-04" db="EMBL/GenBank/DDBJ databases">
        <authorList>
            <person name="Afonso C.L."/>
            <person name="Miller P.J."/>
            <person name="Scott M.A."/>
            <person name="Spackman E."/>
            <person name="Goraichik I."/>
            <person name="Dimitrov K.M."/>
            <person name="Suarez D.L."/>
            <person name="Swayne D.E."/>
        </authorList>
    </citation>
    <scope>NUCLEOTIDE SEQUENCE [LARGE SCALE GENOMIC DNA]</scope>
    <source>
        <strain evidence="2 3">11</strain>
    </source>
</reference>
<evidence type="ECO:0000313" key="2">
    <source>
        <dbReference type="EMBL" id="SMG24590.1"/>
    </source>
</evidence>
<organism evidence="2 3">
    <name type="scientific">Paenibacillus aquistagni</name>
    <dbReference type="NCBI Taxonomy" id="1852522"/>
    <lineage>
        <taxon>Bacteria</taxon>
        <taxon>Bacillati</taxon>
        <taxon>Bacillota</taxon>
        <taxon>Bacilli</taxon>
        <taxon>Bacillales</taxon>
        <taxon>Paenibacillaceae</taxon>
        <taxon>Paenibacillus</taxon>
    </lineage>
</organism>
<dbReference type="OrthoDB" id="2081843at2"/>
<proteinExistence type="predicted"/>
<keyword evidence="1" id="KW-0472">Membrane</keyword>
<dbReference type="EMBL" id="FXAZ01000001">
    <property type="protein sequence ID" value="SMG24590.1"/>
    <property type="molecule type" value="Genomic_DNA"/>
</dbReference>
<keyword evidence="1" id="KW-0812">Transmembrane</keyword>
<feature type="transmembrane region" description="Helical" evidence="1">
    <location>
        <begin position="6"/>
        <end position="29"/>
    </location>
</feature>
<protein>
    <recommendedName>
        <fullName evidence="4">ABC transporter permease</fullName>
    </recommendedName>
</protein>
<dbReference type="AlphaFoldDB" id="A0A1X7JAM6"/>